<dbReference type="AlphaFoldDB" id="A0AAV4XC79"/>
<dbReference type="Proteomes" id="UP001054945">
    <property type="component" value="Unassembled WGS sequence"/>
</dbReference>
<sequence>MCRFRVHTKTERFLQTLKTWTTTRALKHFKSVPPPLPPPAIIFNDESLQEEFYNAFLSTRGSRAFKELISRGELPWFVRKGQYLKGTLQV</sequence>
<gene>
    <name evidence="1" type="ORF">CEXT_517051</name>
</gene>
<accession>A0AAV4XC79</accession>
<reference evidence="1 2" key="1">
    <citation type="submission" date="2021-06" db="EMBL/GenBank/DDBJ databases">
        <title>Caerostris extrusa draft genome.</title>
        <authorList>
            <person name="Kono N."/>
            <person name="Arakawa K."/>
        </authorList>
    </citation>
    <scope>NUCLEOTIDE SEQUENCE [LARGE SCALE GENOMIC DNA]</scope>
</reference>
<comment type="caution">
    <text evidence="1">The sequence shown here is derived from an EMBL/GenBank/DDBJ whole genome shotgun (WGS) entry which is preliminary data.</text>
</comment>
<keyword evidence="2" id="KW-1185">Reference proteome</keyword>
<protein>
    <submittedName>
        <fullName evidence="1">Uncharacterized protein</fullName>
    </submittedName>
</protein>
<evidence type="ECO:0000313" key="2">
    <source>
        <dbReference type="Proteomes" id="UP001054945"/>
    </source>
</evidence>
<organism evidence="1 2">
    <name type="scientific">Caerostris extrusa</name>
    <name type="common">Bark spider</name>
    <name type="synonym">Caerostris bankana</name>
    <dbReference type="NCBI Taxonomy" id="172846"/>
    <lineage>
        <taxon>Eukaryota</taxon>
        <taxon>Metazoa</taxon>
        <taxon>Ecdysozoa</taxon>
        <taxon>Arthropoda</taxon>
        <taxon>Chelicerata</taxon>
        <taxon>Arachnida</taxon>
        <taxon>Araneae</taxon>
        <taxon>Araneomorphae</taxon>
        <taxon>Entelegynae</taxon>
        <taxon>Araneoidea</taxon>
        <taxon>Araneidae</taxon>
        <taxon>Caerostris</taxon>
    </lineage>
</organism>
<dbReference type="EMBL" id="BPLR01000202">
    <property type="protein sequence ID" value="GIY92856.1"/>
    <property type="molecule type" value="Genomic_DNA"/>
</dbReference>
<evidence type="ECO:0000313" key="1">
    <source>
        <dbReference type="EMBL" id="GIY92856.1"/>
    </source>
</evidence>
<proteinExistence type="predicted"/>
<name>A0AAV4XC79_CAEEX</name>